<comment type="caution">
    <text evidence="1">The sequence shown here is derived from an EMBL/GenBank/DDBJ whole genome shotgun (WGS) entry which is preliminary data.</text>
</comment>
<dbReference type="InterPro" id="IPR036736">
    <property type="entry name" value="ACP-like_sf"/>
</dbReference>
<name>A0A1Y2JZ54_9PROT</name>
<organism evidence="1 2">
    <name type="scientific">Magnetofaba australis IT-1</name>
    <dbReference type="NCBI Taxonomy" id="1434232"/>
    <lineage>
        <taxon>Bacteria</taxon>
        <taxon>Pseudomonadati</taxon>
        <taxon>Pseudomonadota</taxon>
        <taxon>Magnetococcia</taxon>
        <taxon>Magnetococcales</taxon>
        <taxon>Magnetococcaceae</taxon>
        <taxon>Magnetofaba</taxon>
    </lineage>
</organism>
<dbReference type="EMBL" id="LVJN01000021">
    <property type="protein sequence ID" value="OSM00178.1"/>
    <property type="molecule type" value="Genomic_DNA"/>
</dbReference>
<dbReference type="AlphaFoldDB" id="A0A1Y2JZ54"/>
<protein>
    <recommendedName>
        <fullName evidence="3">Acyl carrier protein</fullName>
    </recommendedName>
</protein>
<sequence>MSATDAAFTAIRETLSEIIANRGETPPEITLETSVRETVVLDSFEWAEFAIAIELKLGADPFDRMRERNADIHRVADIVALFDPA</sequence>
<gene>
    <name evidence="1" type="ORF">MAIT1_00629</name>
</gene>
<evidence type="ECO:0000313" key="2">
    <source>
        <dbReference type="Proteomes" id="UP000194003"/>
    </source>
</evidence>
<dbReference type="RefSeq" id="WP_085446616.1">
    <property type="nucleotide sequence ID" value="NZ_LVJN01000021.1"/>
</dbReference>
<dbReference type="Proteomes" id="UP000194003">
    <property type="component" value="Unassembled WGS sequence"/>
</dbReference>
<accession>A0A1Y2JZ54</accession>
<keyword evidence="2" id="KW-1185">Reference proteome</keyword>
<evidence type="ECO:0008006" key="3">
    <source>
        <dbReference type="Google" id="ProtNLM"/>
    </source>
</evidence>
<proteinExistence type="predicted"/>
<reference evidence="1 2" key="1">
    <citation type="journal article" date="2016" name="BMC Genomics">
        <title>Combined genomic and structural analyses of a cultured magnetotactic bacterium reveals its niche adaptation to a dynamic environment.</title>
        <authorList>
            <person name="Araujo A.C."/>
            <person name="Morillo V."/>
            <person name="Cypriano J."/>
            <person name="Teixeira L.C."/>
            <person name="Leao P."/>
            <person name="Lyra S."/>
            <person name="Almeida L.G."/>
            <person name="Bazylinski D.A."/>
            <person name="Vasconcellos A.T."/>
            <person name="Abreu F."/>
            <person name="Lins U."/>
        </authorList>
    </citation>
    <scope>NUCLEOTIDE SEQUENCE [LARGE SCALE GENOMIC DNA]</scope>
    <source>
        <strain evidence="1 2">IT-1</strain>
    </source>
</reference>
<evidence type="ECO:0000313" key="1">
    <source>
        <dbReference type="EMBL" id="OSM00178.1"/>
    </source>
</evidence>
<dbReference type="Gene3D" id="1.10.1200.10">
    <property type="entry name" value="ACP-like"/>
    <property type="match status" value="1"/>
</dbReference>
<dbReference type="STRING" id="1434232.MAIT1_00629"/>